<dbReference type="GO" id="GO:0032259">
    <property type="term" value="P:methylation"/>
    <property type="evidence" value="ECO:0007669"/>
    <property type="project" value="UniProtKB-KW"/>
</dbReference>
<evidence type="ECO:0000313" key="8">
    <source>
        <dbReference type="Proteomes" id="UP000441389"/>
    </source>
</evidence>
<comment type="catalytic activity">
    <reaction evidence="5">
        <text>a 2'-deoxyadenosine in DNA + S-adenosyl-L-methionine = an N(6)-methyl-2'-deoxyadenosine in DNA + S-adenosyl-L-homocysteine + H(+)</text>
        <dbReference type="Rhea" id="RHEA:15197"/>
        <dbReference type="Rhea" id="RHEA-COMP:12418"/>
        <dbReference type="Rhea" id="RHEA-COMP:12419"/>
        <dbReference type="ChEBI" id="CHEBI:15378"/>
        <dbReference type="ChEBI" id="CHEBI:57856"/>
        <dbReference type="ChEBI" id="CHEBI:59789"/>
        <dbReference type="ChEBI" id="CHEBI:90615"/>
        <dbReference type="ChEBI" id="CHEBI:90616"/>
        <dbReference type="EC" id="2.1.1.72"/>
    </reaction>
</comment>
<dbReference type="InterPro" id="IPR002941">
    <property type="entry name" value="DNA_methylase_N4/N6"/>
</dbReference>
<organism evidence="7 8">
    <name type="scientific">Sphingomonas horti</name>
    <dbReference type="NCBI Taxonomy" id="2682842"/>
    <lineage>
        <taxon>Bacteria</taxon>
        <taxon>Pseudomonadati</taxon>
        <taxon>Pseudomonadota</taxon>
        <taxon>Alphaproteobacteria</taxon>
        <taxon>Sphingomonadales</taxon>
        <taxon>Sphingomonadaceae</taxon>
        <taxon>Sphingomonas</taxon>
    </lineage>
</organism>
<protein>
    <recommendedName>
        <fullName evidence="2">site-specific DNA-methyltransferase (adenine-specific)</fullName>
        <ecNumber evidence="2">2.1.1.72</ecNumber>
    </recommendedName>
</protein>
<dbReference type="GO" id="GO:0003677">
    <property type="term" value="F:DNA binding"/>
    <property type="evidence" value="ECO:0007669"/>
    <property type="project" value="InterPro"/>
</dbReference>
<keyword evidence="3" id="KW-0489">Methyltransferase</keyword>
<proteinExistence type="inferred from homology"/>
<keyword evidence="4" id="KW-0808">Transferase</keyword>
<comment type="similarity">
    <text evidence="1">Belongs to the N(4)/N(6)-methyltransferase family.</text>
</comment>
<dbReference type="RefSeq" id="WP_181599948.1">
    <property type="nucleotide sequence ID" value="NZ_WQMS01000014.1"/>
</dbReference>
<dbReference type="GO" id="GO:0008170">
    <property type="term" value="F:N-methyltransferase activity"/>
    <property type="evidence" value="ECO:0007669"/>
    <property type="project" value="InterPro"/>
</dbReference>
<dbReference type="Pfam" id="PF01555">
    <property type="entry name" value="N6_N4_Mtase"/>
    <property type="match status" value="1"/>
</dbReference>
<sequence>MTNKLFYGDNLGVLREHIADESVDLVYLDPPFNSNANYNILFKSPKGAAADSQIEAFEDTWHYGPEAAQAFHEVMTSGNTDVANLLRAMQEFLGQNDMMAYLAMMAVRLIELHRVLKPTGSLYLHCDPTASHYLKLLLDGVFGADKFRNEVTWKRTFAHGSAKPFGPVHDTLLFYSKSDQYLWNDIKVGHDEGYIEKHFRSFDEAKQDRFQAISLTGAGVRNGTAERSGAA</sequence>
<feature type="domain" description="DNA methylase N-4/N-6" evidence="6">
    <location>
        <begin position="23"/>
        <end position="192"/>
    </location>
</feature>
<evidence type="ECO:0000256" key="5">
    <source>
        <dbReference type="ARBA" id="ARBA00047942"/>
    </source>
</evidence>
<dbReference type="SUPFAM" id="SSF53335">
    <property type="entry name" value="S-adenosyl-L-methionine-dependent methyltransferases"/>
    <property type="match status" value="1"/>
</dbReference>
<dbReference type="InterPro" id="IPR002052">
    <property type="entry name" value="DNA_methylase_N6_adenine_CS"/>
</dbReference>
<evidence type="ECO:0000256" key="1">
    <source>
        <dbReference type="ARBA" id="ARBA00006594"/>
    </source>
</evidence>
<keyword evidence="8" id="KW-1185">Reference proteome</keyword>
<name>A0A6I4J287_9SPHN</name>
<dbReference type="EMBL" id="WQMS01000014">
    <property type="protein sequence ID" value="MVO78709.1"/>
    <property type="molecule type" value="Genomic_DNA"/>
</dbReference>
<reference evidence="7 8" key="1">
    <citation type="submission" date="2019-12" db="EMBL/GenBank/DDBJ databases">
        <authorList>
            <person name="Huq M.A."/>
        </authorList>
    </citation>
    <scope>NUCLEOTIDE SEQUENCE [LARGE SCALE GENOMIC DNA]</scope>
    <source>
        <strain evidence="7 8">MAH-20</strain>
    </source>
</reference>
<dbReference type="InterPro" id="IPR029063">
    <property type="entry name" value="SAM-dependent_MTases_sf"/>
</dbReference>
<dbReference type="AlphaFoldDB" id="A0A6I4J287"/>
<dbReference type="Proteomes" id="UP000441389">
    <property type="component" value="Unassembled WGS sequence"/>
</dbReference>
<evidence type="ECO:0000256" key="4">
    <source>
        <dbReference type="ARBA" id="ARBA00022679"/>
    </source>
</evidence>
<dbReference type="PROSITE" id="PS00092">
    <property type="entry name" value="N6_MTASE"/>
    <property type="match status" value="1"/>
</dbReference>
<evidence type="ECO:0000259" key="6">
    <source>
        <dbReference type="Pfam" id="PF01555"/>
    </source>
</evidence>
<accession>A0A6I4J287</accession>
<evidence type="ECO:0000313" key="7">
    <source>
        <dbReference type="EMBL" id="MVO78709.1"/>
    </source>
</evidence>
<comment type="caution">
    <text evidence="7">The sequence shown here is derived from an EMBL/GenBank/DDBJ whole genome shotgun (WGS) entry which is preliminary data.</text>
</comment>
<dbReference type="GO" id="GO:0009007">
    <property type="term" value="F:site-specific DNA-methyltransferase (adenine-specific) activity"/>
    <property type="evidence" value="ECO:0007669"/>
    <property type="project" value="UniProtKB-EC"/>
</dbReference>
<evidence type="ECO:0000256" key="3">
    <source>
        <dbReference type="ARBA" id="ARBA00022603"/>
    </source>
</evidence>
<dbReference type="EC" id="2.1.1.72" evidence="2"/>
<dbReference type="Gene3D" id="3.40.50.150">
    <property type="entry name" value="Vaccinia Virus protein VP39"/>
    <property type="match status" value="1"/>
</dbReference>
<evidence type="ECO:0000256" key="2">
    <source>
        <dbReference type="ARBA" id="ARBA00011900"/>
    </source>
</evidence>
<gene>
    <name evidence="7" type="ORF">GON01_12295</name>
</gene>